<reference evidence="2 3" key="1">
    <citation type="submission" date="2019-09" db="EMBL/GenBank/DDBJ databases">
        <title>Draft genome of the ectomycorrhizal ascomycete Sphaerosporella brunnea.</title>
        <authorList>
            <consortium name="DOE Joint Genome Institute"/>
            <person name="Benucci G.M."/>
            <person name="Marozzi G."/>
            <person name="Antonielli L."/>
            <person name="Sanchez S."/>
            <person name="Marco P."/>
            <person name="Wang X."/>
            <person name="Falini L.B."/>
            <person name="Barry K."/>
            <person name="Haridas S."/>
            <person name="Lipzen A."/>
            <person name="Labutti K."/>
            <person name="Grigoriev I.V."/>
            <person name="Murat C."/>
            <person name="Martin F."/>
            <person name="Albertini E."/>
            <person name="Donnini D."/>
            <person name="Bonito G."/>
        </authorList>
    </citation>
    <scope>NUCLEOTIDE SEQUENCE [LARGE SCALE GENOMIC DNA]</scope>
    <source>
        <strain evidence="2 3">Sb_GMNB300</strain>
    </source>
</reference>
<dbReference type="GO" id="GO:0032981">
    <property type="term" value="P:mitochondrial respiratory chain complex I assembly"/>
    <property type="evidence" value="ECO:0007669"/>
    <property type="project" value="TreeGrafter"/>
</dbReference>
<dbReference type="Gene3D" id="3.40.1230.10">
    <property type="entry name" value="MTH938-like"/>
    <property type="match status" value="1"/>
</dbReference>
<dbReference type="PANTHER" id="PTHR21192">
    <property type="entry name" value="NUCLEAR PROTEIN E3-3"/>
    <property type="match status" value="1"/>
</dbReference>
<evidence type="ECO:0000313" key="2">
    <source>
        <dbReference type="EMBL" id="KAA8911854.1"/>
    </source>
</evidence>
<dbReference type="EMBL" id="VXIS01000031">
    <property type="protein sequence ID" value="KAA8911854.1"/>
    <property type="molecule type" value="Genomic_DNA"/>
</dbReference>
<dbReference type="InParanoid" id="A0A5J5F5C9"/>
<dbReference type="PANTHER" id="PTHR21192:SF2">
    <property type="entry name" value="NADH DEHYDROGENASE [UBIQUINONE] 1 ALPHA SUBCOMPLEX ASSEMBLY FACTOR 3"/>
    <property type="match status" value="1"/>
</dbReference>
<dbReference type="InterPro" id="IPR036748">
    <property type="entry name" value="MTH938-like_sf"/>
</dbReference>
<dbReference type="Pfam" id="PF04430">
    <property type="entry name" value="DUF498"/>
    <property type="match status" value="1"/>
</dbReference>
<feature type="region of interest" description="Disordered" evidence="1">
    <location>
        <begin position="38"/>
        <end position="70"/>
    </location>
</feature>
<gene>
    <name evidence="2" type="ORF">FN846DRAFT_773674</name>
</gene>
<evidence type="ECO:0000313" key="3">
    <source>
        <dbReference type="Proteomes" id="UP000326924"/>
    </source>
</evidence>
<proteinExistence type="predicted"/>
<dbReference type="AlphaFoldDB" id="A0A5J5F5C9"/>
<evidence type="ECO:0000256" key="1">
    <source>
        <dbReference type="SAM" id="MobiDB-lite"/>
    </source>
</evidence>
<keyword evidence="3" id="KW-1185">Reference proteome</keyword>
<sequence>MSIVPRIAASLPRAALPRVFRVPTTLVRGYRATPCFLQAGGGGGARPEPGSSIVRGRPEEETPDRRPVEAPQDTFTSLNVYEDIPPPGSAIDTIVHNGFVFSNGVRFYDGSGALLVDNEIFKWRPTERGSEVERKALKTGILELGPDVWGMLDVVNPKPGACPVQLLIVGTGRKTLLLSKQDRNQLTELGIRMDVMDTTHAAAQYNLLATERSPNEIAAALLVDGFGSTE</sequence>
<organism evidence="2 3">
    <name type="scientific">Sphaerosporella brunnea</name>
    <dbReference type="NCBI Taxonomy" id="1250544"/>
    <lineage>
        <taxon>Eukaryota</taxon>
        <taxon>Fungi</taxon>
        <taxon>Dikarya</taxon>
        <taxon>Ascomycota</taxon>
        <taxon>Pezizomycotina</taxon>
        <taxon>Pezizomycetes</taxon>
        <taxon>Pezizales</taxon>
        <taxon>Pyronemataceae</taxon>
        <taxon>Sphaerosporella</taxon>
    </lineage>
</organism>
<dbReference type="Proteomes" id="UP000326924">
    <property type="component" value="Unassembled WGS sequence"/>
</dbReference>
<dbReference type="OrthoDB" id="20681at2759"/>
<protein>
    <submittedName>
        <fullName evidence="2">NADH dehydrogenase 1 alpha subcomplex assembly factor 3</fullName>
    </submittedName>
</protein>
<comment type="caution">
    <text evidence="2">The sequence shown here is derived from an EMBL/GenBank/DDBJ whole genome shotgun (WGS) entry which is preliminary data.</text>
</comment>
<name>A0A5J5F5C9_9PEZI</name>
<dbReference type="SUPFAM" id="SSF64076">
    <property type="entry name" value="MTH938-like"/>
    <property type="match status" value="1"/>
</dbReference>
<accession>A0A5J5F5C9</accession>
<feature type="compositionally biased region" description="Basic and acidic residues" evidence="1">
    <location>
        <begin position="56"/>
        <end position="68"/>
    </location>
</feature>
<dbReference type="GO" id="GO:0005743">
    <property type="term" value="C:mitochondrial inner membrane"/>
    <property type="evidence" value="ECO:0007669"/>
    <property type="project" value="TreeGrafter"/>
</dbReference>
<dbReference type="InterPro" id="IPR007523">
    <property type="entry name" value="NDUFAF3/AAMDC"/>
</dbReference>